<name>L8WWH8_THACA</name>
<evidence type="ECO:0000313" key="2">
    <source>
        <dbReference type="Proteomes" id="UP000011668"/>
    </source>
</evidence>
<keyword evidence="2" id="KW-1185">Reference proteome</keyword>
<dbReference type="Proteomes" id="UP000011668">
    <property type="component" value="Unassembled WGS sequence"/>
</dbReference>
<organism evidence="1 2">
    <name type="scientific">Thanatephorus cucumeris (strain AG1-IA)</name>
    <name type="common">Rice sheath blight fungus</name>
    <name type="synonym">Rhizoctonia solani</name>
    <dbReference type="NCBI Taxonomy" id="983506"/>
    <lineage>
        <taxon>Eukaryota</taxon>
        <taxon>Fungi</taxon>
        <taxon>Dikarya</taxon>
        <taxon>Basidiomycota</taxon>
        <taxon>Agaricomycotina</taxon>
        <taxon>Agaricomycetes</taxon>
        <taxon>Cantharellales</taxon>
        <taxon>Ceratobasidiaceae</taxon>
        <taxon>Rhizoctonia</taxon>
        <taxon>Rhizoctonia solani AG-1</taxon>
    </lineage>
</organism>
<comment type="caution">
    <text evidence="1">The sequence shown here is derived from an EMBL/GenBank/DDBJ whole genome shotgun (WGS) entry which is preliminary data.</text>
</comment>
<evidence type="ECO:0000313" key="1">
    <source>
        <dbReference type="EMBL" id="ELU42315.1"/>
    </source>
</evidence>
<dbReference type="HOGENOM" id="CLU_2623713_0_0_1"/>
<sequence>MSGANARIGKMNTHNRCPLPALHSGQVNSTGVRFSDGGLPFVFAIGLLRCGGKRTIMSWPNSKLLHFGGYMMMNLFSQ</sequence>
<dbReference type="AlphaFoldDB" id="L8WWH8"/>
<accession>L8WWH8</accession>
<reference evidence="1 2" key="1">
    <citation type="journal article" date="2013" name="Nat. Commun.">
        <title>The evolution and pathogenic mechanisms of the rice sheath blight pathogen.</title>
        <authorList>
            <person name="Zheng A."/>
            <person name="Lin R."/>
            <person name="Xu L."/>
            <person name="Qin P."/>
            <person name="Tang C."/>
            <person name="Ai P."/>
            <person name="Zhang D."/>
            <person name="Liu Y."/>
            <person name="Sun Z."/>
            <person name="Feng H."/>
            <person name="Wang Y."/>
            <person name="Chen Y."/>
            <person name="Liang X."/>
            <person name="Fu R."/>
            <person name="Li Q."/>
            <person name="Zhang J."/>
            <person name="Yu X."/>
            <person name="Xie Z."/>
            <person name="Ding L."/>
            <person name="Guan P."/>
            <person name="Tang J."/>
            <person name="Liang Y."/>
            <person name="Wang S."/>
            <person name="Deng Q."/>
            <person name="Li S."/>
            <person name="Zhu J."/>
            <person name="Wang L."/>
            <person name="Liu H."/>
            <person name="Li P."/>
        </authorList>
    </citation>
    <scope>NUCLEOTIDE SEQUENCE [LARGE SCALE GENOMIC DNA]</scope>
    <source>
        <strain evidence="2">AG-1 IA</strain>
    </source>
</reference>
<proteinExistence type="predicted"/>
<protein>
    <submittedName>
        <fullName evidence="1">Uncharacterized protein</fullName>
    </submittedName>
</protein>
<dbReference type="EMBL" id="AFRT01000865">
    <property type="protein sequence ID" value="ELU42315.1"/>
    <property type="molecule type" value="Genomic_DNA"/>
</dbReference>
<gene>
    <name evidence="1" type="ORF">AG1IA_03665</name>
</gene>